<evidence type="ECO:0000313" key="1">
    <source>
        <dbReference type="Proteomes" id="UP000228380"/>
    </source>
</evidence>
<dbReference type="CDD" id="cd09272">
    <property type="entry name" value="RNase_HI_RT_Ty1"/>
    <property type="match status" value="1"/>
</dbReference>
<proteinExistence type="predicted"/>
<dbReference type="KEGG" id="pda:120105312"/>
<dbReference type="OrthoDB" id="661132at2759"/>
<evidence type="ECO:0000313" key="2">
    <source>
        <dbReference type="RefSeq" id="XP_038973589.1"/>
    </source>
</evidence>
<sequence>MKNLGSLSYFLDLEVTSSSDGYYLSQAKYASELMSRAGLTNSKIVDSLLEMNVKFLPTDGEPLTNATLYRQLVRSLICLTITRPDISYAVILVSQFMHAPRSTHYIAVLRILQYVKGILFHGLLFSAHSTLDIQAYSNADCVGDLTDRLSTTGYCFSLDHFLISWKNKKRTVVSCSSTEAEYRALADTTSKFSWLRWLLHDMGVPFD</sequence>
<dbReference type="AlphaFoldDB" id="A0A8B8ZPZ3"/>
<dbReference type="GeneID" id="120105312"/>
<dbReference type="RefSeq" id="XP_038973589.1">
    <property type="nucleotide sequence ID" value="XM_039117661.1"/>
</dbReference>
<gene>
    <name evidence="2" type="primary">LOC120105312</name>
</gene>
<dbReference type="PANTHER" id="PTHR11439:SF461">
    <property type="entry name" value="OS10G0432200 PROTEIN"/>
    <property type="match status" value="1"/>
</dbReference>
<organism evidence="1 2">
    <name type="scientific">Phoenix dactylifera</name>
    <name type="common">Date palm</name>
    <dbReference type="NCBI Taxonomy" id="42345"/>
    <lineage>
        <taxon>Eukaryota</taxon>
        <taxon>Viridiplantae</taxon>
        <taxon>Streptophyta</taxon>
        <taxon>Embryophyta</taxon>
        <taxon>Tracheophyta</taxon>
        <taxon>Spermatophyta</taxon>
        <taxon>Magnoliopsida</taxon>
        <taxon>Liliopsida</taxon>
        <taxon>Arecaceae</taxon>
        <taxon>Coryphoideae</taxon>
        <taxon>Phoeniceae</taxon>
        <taxon>Phoenix</taxon>
    </lineage>
</organism>
<dbReference type="PANTHER" id="PTHR11439">
    <property type="entry name" value="GAG-POL-RELATED RETROTRANSPOSON"/>
    <property type="match status" value="1"/>
</dbReference>
<reference evidence="2" key="1">
    <citation type="submission" date="2025-08" db="UniProtKB">
        <authorList>
            <consortium name="RefSeq"/>
        </authorList>
    </citation>
    <scope>IDENTIFICATION</scope>
    <source>
        <tissue evidence="2">Young leaves</tissue>
    </source>
</reference>
<keyword evidence="1" id="KW-1185">Reference proteome</keyword>
<protein>
    <submittedName>
        <fullName evidence="2">Uncharacterized mitochondrial protein AtMg00810-like</fullName>
    </submittedName>
</protein>
<name>A0A8B8ZPZ3_PHODC</name>
<dbReference type="Proteomes" id="UP000228380">
    <property type="component" value="Unplaced"/>
</dbReference>
<accession>A0A8B8ZPZ3</accession>